<dbReference type="OMA" id="WFRKRQT"/>
<feature type="transmembrane region" description="Helical" evidence="2">
    <location>
        <begin position="198"/>
        <end position="223"/>
    </location>
</feature>
<feature type="compositionally biased region" description="Polar residues" evidence="1">
    <location>
        <begin position="278"/>
        <end position="300"/>
    </location>
</feature>
<feature type="transmembrane region" description="Helical" evidence="2">
    <location>
        <begin position="164"/>
        <end position="186"/>
    </location>
</feature>
<evidence type="ECO:0000313" key="4">
    <source>
        <dbReference type="Proteomes" id="UP000001940"/>
    </source>
</evidence>
<keyword evidence="2" id="KW-1133">Transmembrane helix</keyword>
<evidence type="ECO:0000313" key="5">
    <source>
        <dbReference type="WormBase" id="C02H6.3"/>
    </source>
</evidence>
<evidence type="ECO:0000313" key="3">
    <source>
        <dbReference type="EMBL" id="CCO25625.1"/>
    </source>
</evidence>
<dbReference type="AlphaFoldDB" id="K8ESI1"/>
<proteinExistence type="predicted"/>
<dbReference type="AGR" id="WB:WBGene00220257"/>
<feature type="transmembrane region" description="Helical" evidence="2">
    <location>
        <begin position="122"/>
        <end position="144"/>
    </location>
</feature>
<accession>K8ESI1</accession>
<keyword evidence="4" id="KW-1185">Reference proteome</keyword>
<dbReference type="WormBase" id="C02H6.3">
    <property type="protein sequence ID" value="CE48022"/>
    <property type="gene ID" value="WBGene00220257"/>
</dbReference>
<reference evidence="3 4" key="1">
    <citation type="journal article" date="1998" name="Science">
        <title>Genome sequence of the nematode C. elegans: a platform for investigating biology.</title>
        <authorList>
            <consortium name="The C. elegans sequencing consortium"/>
            <person name="Sulson J.E."/>
            <person name="Waterston R."/>
        </authorList>
    </citation>
    <scope>NUCLEOTIDE SEQUENCE [LARGE SCALE GENOMIC DNA]</scope>
    <source>
        <strain evidence="3 4">Bristol N2</strain>
    </source>
</reference>
<organism evidence="3 4">
    <name type="scientific">Caenorhabditis elegans</name>
    <dbReference type="NCBI Taxonomy" id="6239"/>
    <lineage>
        <taxon>Eukaryota</taxon>
        <taxon>Metazoa</taxon>
        <taxon>Ecdysozoa</taxon>
        <taxon>Nematoda</taxon>
        <taxon>Chromadorea</taxon>
        <taxon>Rhabditida</taxon>
        <taxon>Rhabditina</taxon>
        <taxon>Rhabditomorpha</taxon>
        <taxon>Rhabditoidea</taxon>
        <taxon>Rhabditidae</taxon>
        <taxon>Peloderinae</taxon>
        <taxon>Caenorhabditis</taxon>
    </lineage>
</organism>
<dbReference type="RefSeq" id="NP_001263837.1">
    <property type="nucleotide sequence ID" value="NM_001276908.3"/>
</dbReference>
<dbReference type="GeneID" id="24104153"/>
<sequence>MEYFIQEKVMSNICNHKIFIMTSILVLLLYILMWFRKRQTLTSSLSIFEVPLIMSCCSITISAIYLLLKQFLRTENYESESKVNIYSLMFYVSTDFITMANNVVLPLLFSHTLCFFIKSIKFRVFMVFISLVYTNLKYFILIKLVPNFKQFYFISNMNPANCLVINPIDLSMMFLTVCFVFVRLRYLNETLTYEDSIVILEIVVFIVIKVYGLIADMISINLFKKEMLLTIMMKDLKTEVLLAKNYQFNQLILPYLFVFCGVLIRLDDLRKKTKVQMSETNGNGQHKCNIEGKNNNTANHSDVVGENLENE</sequence>
<dbReference type="eggNOG" id="ENOG502RDAW">
    <property type="taxonomic scope" value="Eukaryota"/>
</dbReference>
<name>K8ESI1_CAEEL</name>
<gene>
    <name evidence="3 5" type="ORF">C02H6.3</name>
    <name evidence="3" type="ORF">CELE_C02H6.3</name>
</gene>
<evidence type="ECO:0000256" key="2">
    <source>
        <dbReference type="SAM" id="Phobius"/>
    </source>
</evidence>
<dbReference type="PaxDb" id="6239-C02H6.3"/>
<feature type="transmembrane region" description="Helical" evidence="2">
    <location>
        <begin position="248"/>
        <end position="266"/>
    </location>
</feature>
<dbReference type="InParanoid" id="K8ESI1"/>
<evidence type="ECO:0000256" key="1">
    <source>
        <dbReference type="SAM" id="MobiDB-lite"/>
    </source>
</evidence>
<feature type="region of interest" description="Disordered" evidence="1">
    <location>
        <begin position="278"/>
        <end position="311"/>
    </location>
</feature>
<dbReference type="EMBL" id="BX284605">
    <property type="protein sequence ID" value="CCO25625.1"/>
    <property type="molecule type" value="Genomic_DNA"/>
</dbReference>
<protein>
    <submittedName>
        <fullName evidence="3">G_PROTEIN_RECEP_F1_2 domain-containing protein</fullName>
    </submittedName>
</protein>
<dbReference type="Proteomes" id="UP000001940">
    <property type="component" value="Chromosome V"/>
</dbReference>
<feature type="transmembrane region" description="Helical" evidence="2">
    <location>
        <begin position="47"/>
        <end position="68"/>
    </location>
</feature>
<dbReference type="CTD" id="24104153"/>
<keyword evidence="2" id="KW-0472">Membrane</keyword>
<keyword evidence="2" id="KW-0812">Transmembrane</keyword>
<dbReference type="KEGG" id="cel:CELE_C02H6.3"/>
<feature type="transmembrane region" description="Helical" evidence="2">
    <location>
        <begin position="18"/>
        <end position="35"/>
    </location>
</feature>
<dbReference type="OrthoDB" id="5801993at2759"/>
<dbReference type="HOGENOM" id="CLU_894986_0_0_1"/>